<feature type="compositionally biased region" description="Basic and acidic residues" evidence="1">
    <location>
        <begin position="202"/>
        <end position="217"/>
    </location>
</feature>
<proteinExistence type="predicted"/>
<feature type="compositionally biased region" description="Basic residues" evidence="1">
    <location>
        <begin position="704"/>
        <end position="716"/>
    </location>
</feature>
<name>A0AAI8Z0G0_9PEZI</name>
<reference evidence="2" key="1">
    <citation type="submission" date="2023-11" db="EMBL/GenBank/DDBJ databases">
        <authorList>
            <person name="Alioto T."/>
            <person name="Alioto T."/>
            <person name="Gomez Garrido J."/>
        </authorList>
    </citation>
    <scope>NUCLEOTIDE SEQUENCE</scope>
</reference>
<gene>
    <name evidence="2" type="ORF">LECACI_7A005304</name>
</gene>
<feature type="compositionally biased region" description="Basic and acidic residues" evidence="1">
    <location>
        <begin position="989"/>
        <end position="1002"/>
    </location>
</feature>
<keyword evidence="3" id="KW-1185">Reference proteome</keyword>
<dbReference type="EMBL" id="CAVMBE010000033">
    <property type="protein sequence ID" value="CAK4029733.1"/>
    <property type="molecule type" value="Genomic_DNA"/>
</dbReference>
<feature type="region of interest" description="Disordered" evidence="1">
    <location>
        <begin position="1"/>
        <end position="35"/>
    </location>
</feature>
<feature type="region of interest" description="Disordered" evidence="1">
    <location>
        <begin position="272"/>
        <end position="333"/>
    </location>
</feature>
<accession>A0AAI8Z0G0</accession>
<feature type="compositionally biased region" description="Low complexity" evidence="1">
    <location>
        <begin position="1186"/>
        <end position="1204"/>
    </location>
</feature>
<feature type="compositionally biased region" description="Basic and acidic residues" evidence="1">
    <location>
        <begin position="439"/>
        <end position="455"/>
    </location>
</feature>
<feature type="compositionally biased region" description="Polar residues" evidence="1">
    <location>
        <begin position="904"/>
        <end position="927"/>
    </location>
</feature>
<comment type="caution">
    <text evidence="2">The sequence shown here is derived from an EMBL/GenBank/DDBJ whole genome shotgun (WGS) entry which is preliminary data.</text>
</comment>
<evidence type="ECO:0000313" key="3">
    <source>
        <dbReference type="Proteomes" id="UP001296104"/>
    </source>
</evidence>
<protein>
    <submittedName>
        <fullName evidence="2">Uncharacterized protein</fullName>
    </submittedName>
</protein>
<feature type="compositionally biased region" description="Polar residues" evidence="1">
    <location>
        <begin position="669"/>
        <end position="684"/>
    </location>
</feature>
<sequence>MVFRSNKPARPAKARTNLNVNTETDGHDKANLKTSPRGSIQVLSHQQLVTRQHRKWTDYSSHTSANVDFCTRQKSTHTRAASASALSQNAAAMKSSLSVNKMVSNLESRIDMGQAISLLQELKKTASPEELVALHRALLPVKEDTPPLSPTCPQLPPIGEHAYTSAPSTRAKSTMLPGLATRSSMFDDALRKPSDPSAPEVQPKETWRLDWPDRISDGKSSPTRAGTPNDHDWHAGAFQAGTLRITNDAASPEPSMITKSAEPQCPEVVKEEDLMDGASKSVSTLASTVIDDDRPDRSSDTQISDPTANRENGQPETPCPQRERPESDGGILSSDSAMREQLLLDRPLQRHSFHTPQTATTLERAPRFQQRWDHRASHLSQEYIIDCELTASPPEERNGLFDFASRLSTVMDDENEDDENAAEKENRGIAHARTLSKLTGERDGAEVGDGQEHGAARTSGDQLPPPAMQIATRAHVVRKMDSGYCSDDLGHVLQHQDSAETACNRRPTIAPDEAPTFSAQDQSRTRRREVGGQSTYDGLINTSPTSDSGPGSSPANGTKKTTPLSLFKSKPRRQSFKVLNVDPGTDRAANAPARMQYFESSTDTDTARVEVRKKKLRKPMPESVRYKRKKTVGNLRDLAESQEADTGLQSSDTTPENLSPSCMPEEQSRPSTATIRSQAGSIPQTGDDDVSKSSSSAAPSNGWLRKRGKSFGRKRSKTLDESCSEASPPMQDQSAPVRKRSKSLKDVTSNEEASKTANVSDAQAPSDEGAPTMQHHSQGSPRTPEHSSFASVARALNSHPPSPQKPSHSLTEPIRSSTEPQSRPKDLLKRYYSVHRLHDEEPHTDRSDGRPENSSPEPGAKPPPPPAHAKQKRSQPTTSLTSVAVGSSCSVEERFPGWQGKPALQTTVSDLPWLSRSTQNSQPSRSRTFAEGVPPLPELPPDIATKVSRADEVVAKKLRTSPRSSPLTSARSSIDSGDTRKATVIRNAARREQEARVAKENRMATLERLSSPRTDGLEAPLSQPGHVQRWSIDGTIQMPHPEDQAVPASPTHDSQHPGWPSWDKQSNLWRQRRQALVEPCSESTRKTSSASGEEDSPASPAIVVSRYITPLGAENVYLANKVGQTNSQANSAEKLAQSYGELIISEKENCPIQADSRRADSVVSAATFVTVSSADERPAQYDVPRTGSAVSTYTTTTTTTVSTSRPSDKGSAPPPYGRSKSFYAAYRPADSARAERSRALSLARRSYHASKESLNPPERPELKQRTSEDLFDRYSGGLNFGWDRDTGFGGSAGMRSFTSLDMESVKRKSVKMSEEFGLDLSDVPVFLRKV</sequence>
<feature type="region of interest" description="Disordered" evidence="1">
    <location>
        <begin position="187"/>
        <end position="234"/>
    </location>
</feature>
<feature type="region of interest" description="Disordered" evidence="1">
    <location>
        <begin position="507"/>
        <end position="1100"/>
    </location>
</feature>
<evidence type="ECO:0000313" key="2">
    <source>
        <dbReference type="EMBL" id="CAK4029733.1"/>
    </source>
</evidence>
<feature type="compositionally biased region" description="Low complexity" evidence="1">
    <location>
        <begin position="542"/>
        <end position="554"/>
    </location>
</feature>
<feature type="compositionally biased region" description="Polar residues" evidence="1">
    <location>
        <begin position="555"/>
        <end position="564"/>
    </location>
</feature>
<feature type="compositionally biased region" description="Basic and acidic residues" evidence="1">
    <location>
        <begin position="836"/>
        <end position="851"/>
    </location>
</feature>
<feature type="compositionally biased region" description="Polar residues" evidence="1">
    <location>
        <begin position="874"/>
        <end position="890"/>
    </location>
</feature>
<feature type="compositionally biased region" description="Polar residues" evidence="1">
    <location>
        <begin position="774"/>
        <end position="790"/>
    </location>
</feature>
<evidence type="ECO:0000256" key="1">
    <source>
        <dbReference type="SAM" id="MobiDB-lite"/>
    </source>
</evidence>
<feature type="compositionally biased region" description="Polar residues" evidence="1">
    <location>
        <begin position="746"/>
        <end position="763"/>
    </location>
</feature>
<feature type="region of interest" description="Disordered" evidence="1">
    <location>
        <begin position="1246"/>
        <end position="1265"/>
    </location>
</feature>
<feature type="compositionally biased region" description="Polar residues" evidence="1">
    <location>
        <begin position="961"/>
        <end position="976"/>
    </location>
</feature>
<feature type="compositionally biased region" description="Polar residues" evidence="1">
    <location>
        <begin position="647"/>
        <end position="660"/>
    </location>
</feature>
<organism evidence="2 3">
    <name type="scientific">Lecanosticta acicola</name>
    <dbReference type="NCBI Taxonomy" id="111012"/>
    <lineage>
        <taxon>Eukaryota</taxon>
        <taxon>Fungi</taxon>
        <taxon>Dikarya</taxon>
        <taxon>Ascomycota</taxon>
        <taxon>Pezizomycotina</taxon>
        <taxon>Dothideomycetes</taxon>
        <taxon>Dothideomycetidae</taxon>
        <taxon>Mycosphaerellales</taxon>
        <taxon>Mycosphaerellaceae</taxon>
        <taxon>Lecanosticta</taxon>
    </lineage>
</organism>
<feature type="compositionally biased region" description="Polar residues" evidence="1">
    <location>
        <begin position="300"/>
        <end position="315"/>
    </location>
</feature>
<feature type="region of interest" description="Disordered" evidence="1">
    <location>
        <begin position="437"/>
        <end position="466"/>
    </location>
</feature>
<feature type="region of interest" description="Disordered" evidence="1">
    <location>
        <begin position="1179"/>
        <end position="1221"/>
    </location>
</feature>
<dbReference type="Proteomes" id="UP001296104">
    <property type="component" value="Unassembled WGS sequence"/>
</dbReference>